<dbReference type="InterPro" id="IPR001460">
    <property type="entry name" value="PCN-bd_Tpept"/>
</dbReference>
<evidence type="ECO:0000256" key="8">
    <source>
        <dbReference type="ARBA" id="ARBA00022960"/>
    </source>
</evidence>
<feature type="compositionally biased region" description="Gly residues" evidence="14">
    <location>
        <begin position="739"/>
        <end position="786"/>
    </location>
</feature>
<evidence type="ECO:0000313" key="18">
    <source>
        <dbReference type="EMBL" id="KAA8820946.1"/>
    </source>
</evidence>
<accession>A0A5J5E0Y8</accession>
<sequence>MTNVSRTVNFAQSATRGAGSGRSASSRTSNARRRNAGPKNLRQRAQHGKGQPKRGRGGPKRHLFLKWFAGIIGACLALGIGAFAYLYITTEIPEPEKFAMAQKTTVYFADGTTEVGSYATQNRQIISCEALPSYVGQAIVASENRTFYTDRGIDLKGIARALINNVTKGTRQGGSTITQQYAERYYMGETTTYLGKLREAIMATKIAQSESKDTVLCNYMNTIYLGRGAYGIEAAAEAYFNKDAKDLTLDEAAMLAGIIPAPSAWDPAKNAAMAEQRFNRVLEIMSEDGYITADDKANAKMPTTVENKQQNVYGGTNGYILRMVRDELTSSGTFTEDDLDTGGYKIVTTIQKDKQDLLYQSASPTANNMPDGVQAGAMSVNPKDGSILAIYGGEDYLSHQLNNATQAYYEVGSTMKPFALLTAIEQGTSLDTVFNGNSPREFDGLGTAMTNSEGKSYGYIDLYTATANSVNTVYMDMAQHLGSTFGAAQIADTAKKAGVTGNITTEGSGAAYTVLGNDALTVKDMTQAYSTFANGGAKSTLHIVSQVLDANNENHYKAPTSTEQVFDANNVALLDKALTGVVESGTGKTLSSIGKTIAGKSGTANDAKAVSFIAFTPSMVTTIALWNPGQDGSAQVMPKIKGYSYGMGYPVTLMKTYLTQALKGVADEEFPEATDNGKVGGQDGTWGTGRRYTSSKPSTGSSTGTDGTGSTGADGQSTATAEPTTGATSSSGSSNGSTSGSGSGTHTGTSGSGSGSGSGSSNGSETGSGNGSGSNSGSESGNGNGSNSGNNSQNGSGNGNGSNSGSNNGSNSESGNNSGSESGSGNGNGSNSENGSSSGNSSQSK</sequence>
<dbReference type="GO" id="GO:0009002">
    <property type="term" value="F:serine-type D-Ala-D-Ala carboxypeptidase activity"/>
    <property type="evidence" value="ECO:0007669"/>
    <property type="project" value="UniProtKB-EC"/>
</dbReference>
<keyword evidence="15" id="KW-0812">Transmembrane</keyword>
<feature type="compositionally biased region" description="Polar residues" evidence="14">
    <location>
        <begin position="1"/>
        <end position="12"/>
    </location>
</feature>
<evidence type="ECO:0000256" key="11">
    <source>
        <dbReference type="ARBA" id="ARBA00023316"/>
    </source>
</evidence>
<evidence type="ECO:0000256" key="10">
    <source>
        <dbReference type="ARBA" id="ARBA00023268"/>
    </source>
</evidence>
<dbReference type="InterPro" id="IPR036950">
    <property type="entry name" value="PBP_transglycosylase"/>
</dbReference>
<dbReference type="GO" id="GO:0009252">
    <property type="term" value="P:peptidoglycan biosynthetic process"/>
    <property type="evidence" value="ECO:0007669"/>
    <property type="project" value="UniProtKB-KW"/>
</dbReference>
<dbReference type="Proteomes" id="UP000374630">
    <property type="component" value="Unassembled WGS sequence"/>
</dbReference>
<keyword evidence="11" id="KW-0961">Cell wall biogenesis/degradation</keyword>
<dbReference type="GO" id="GO:0008955">
    <property type="term" value="F:peptidoglycan glycosyltransferase activity"/>
    <property type="evidence" value="ECO:0007669"/>
    <property type="project" value="UniProtKB-EC"/>
</dbReference>
<feature type="compositionally biased region" description="Low complexity" evidence="14">
    <location>
        <begin position="694"/>
        <end position="705"/>
    </location>
</feature>
<name>A0A5J5E0Y8_9BIFI</name>
<feature type="compositionally biased region" description="Low complexity" evidence="14">
    <location>
        <begin position="829"/>
        <end position="845"/>
    </location>
</feature>
<evidence type="ECO:0000256" key="13">
    <source>
        <dbReference type="ARBA" id="ARBA00049902"/>
    </source>
</evidence>
<dbReference type="EMBL" id="RZOA01000015">
    <property type="protein sequence ID" value="KAA8822768.1"/>
    <property type="molecule type" value="Genomic_DNA"/>
</dbReference>
<comment type="caution">
    <text evidence="19">The sequence shown here is derived from an EMBL/GenBank/DDBJ whole genome shotgun (WGS) entry which is preliminary data.</text>
</comment>
<keyword evidence="7" id="KW-0378">Hydrolase</keyword>
<dbReference type="InterPro" id="IPR023346">
    <property type="entry name" value="Lysozyme-like_dom_sf"/>
</dbReference>
<evidence type="ECO:0000256" key="4">
    <source>
        <dbReference type="ARBA" id="ARBA00022670"/>
    </source>
</evidence>
<evidence type="ECO:0000256" key="9">
    <source>
        <dbReference type="ARBA" id="ARBA00022984"/>
    </source>
</evidence>
<dbReference type="InterPro" id="IPR012338">
    <property type="entry name" value="Beta-lactam/transpept-like"/>
</dbReference>
<dbReference type="Gene3D" id="3.40.710.10">
    <property type="entry name" value="DD-peptidase/beta-lactamase superfamily"/>
    <property type="match status" value="1"/>
</dbReference>
<keyword evidence="3" id="KW-0121">Carboxypeptidase</keyword>
<feature type="compositionally biased region" description="Low complexity" evidence="14">
    <location>
        <begin position="803"/>
        <end position="821"/>
    </location>
</feature>
<evidence type="ECO:0000256" key="6">
    <source>
        <dbReference type="ARBA" id="ARBA00022679"/>
    </source>
</evidence>
<feature type="region of interest" description="Disordered" evidence="14">
    <location>
        <begin position="671"/>
        <end position="845"/>
    </location>
</feature>
<dbReference type="AlphaFoldDB" id="A0A5J5E0Y8"/>
<dbReference type="EMBL" id="RZNZ01000006">
    <property type="protein sequence ID" value="KAA8820946.1"/>
    <property type="molecule type" value="Genomic_DNA"/>
</dbReference>
<comment type="similarity">
    <text evidence="1">In the C-terminal section; belongs to the transpeptidase family.</text>
</comment>
<dbReference type="GO" id="GO:0006508">
    <property type="term" value="P:proteolysis"/>
    <property type="evidence" value="ECO:0007669"/>
    <property type="project" value="UniProtKB-KW"/>
</dbReference>
<dbReference type="GO" id="GO:0008658">
    <property type="term" value="F:penicillin binding"/>
    <property type="evidence" value="ECO:0007669"/>
    <property type="project" value="InterPro"/>
</dbReference>
<evidence type="ECO:0000256" key="15">
    <source>
        <dbReference type="SAM" id="Phobius"/>
    </source>
</evidence>
<comment type="catalytic activity">
    <reaction evidence="13">
        <text>[GlcNAc-(1-&gt;4)-Mur2Ac(oyl-L-Ala-gamma-D-Glu-L-Lys-D-Ala-D-Ala)](n)-di-trans,octa-cis-undecaprenyl diphosphate + beta-D-GlcNAc-(1-&gt;4)-Mur2Ac(oyl-L-Ala-gamma-D-Glu-L-Lys-D-Ala-D-Ala)-di-trans,octa-cis-undecaprenyl diphosphate = [GlcNAc-(1-&gt;4)-Mur2Ac(oyl-L-Ala-gamma-D-Glu-L-Lys-D-Ala-D-Ala)](n+1)-di-trans,octa-cis-undecaprenyl diphosphate + di-trans,octa-cis-undecaprenyl diphosphate + H(+)</text>
        <dbReference type="Rhea" id="RHEA:23708"/>
        <dbReference type="Rhea" id="RHEA-COMP:9602"/>
        <dbReference type="Rhea" id="RHEA-COMP:9603"/>
        <dbReference type="ChEBI" id="CHEBI:15378"/>
        <dbReference type="ChEBI" id="CHEBI:58405"/>
        <dbReference type="ChEBI" id="CHEBI:60033"/>
        <dbReference type="ChEBI" id="CHEBI:78435"/>
        <dbReference type="EC" id="2.4.99.28"/>
    </reaction>
</comment>
<feature type="transmembrane region" description="Helical" evidence="15">
    <location>
        <begin position="63"/>
        <end position="88"/>
    </location>
</feature>
<dbReference type="OrthoDB" id="9766909at2"/>
<keyword evidence="4" id="KW-0645">Protease</keyword>
<feature type="compositionally biased region" description="Low complexity" evidence="14">
    <location>
        <begin position="729"/>
        <end position="738"/>
    </location>
</feature>
<dbReference type="FunFam" id="1.10.3810.10:FF:000001">
    <property type="entry name" value="Penicillin-binding protein 1A"/>
    <property type="match status" value="1"/>
</dbReference>
<dbReference type="SUPFAM" id="SSF56601">
    <property type="entry name" value="beta-lactamase/transpeptidase-like"/>
    <property type="match status" value="1"/>
</dbReference>
<evidence type="ECO:0000256" key="2">
    <source>
        <dbReference type="ARBA" id="ARBA00007739"/>
    </source>
</evidence>
<dbReference type="PANTHER" id="PTHR32282:SF34">
    <property type="entry name" value="PENICILLIN-BINDING PROTEIN 1A"/>
    <property type="match status" value="1"/>
</dbReference>
<evidence type="ECO:0000256" key="1">
    <source>
        <dbReference type="ARBA" id="ARBA00007090"/>
    </source>
</evidence>
<proteinExistence type="inferred from homology"/>
<protein>
    <submittedName>
        <fullName evidence="19">Penicillin-binding protein</fullName>
    </submittedName>
</protein>
<dbReference type="RefSeq" id="WP_150354392.1">
    <property type="nucleotide sequence ID" value="NZ_RZNZ01000006.1"/>
</dbReference>
<dbReference type="GO" id="GO:0030288">
    <property type="term" value="C:outer membrane-bounded periplasmic space"/>
    <property type="evidence" value="ECO:0007669"/>
    <property type="project" value="TreeGrafter"/>
</dbReference>
<gene>
    <name evidence="19" type="ORF">EM848_07905</name>
    <name evidence="18" type="ORF">EMO90_05650</name>
</gene>
<keyword evidence="5" id="KW-0328">Glycosyltransferase</keyword>
<evidence type="ECO:0000313" key="20">
    <source>
        <dbReference type="Proteomes" id="UP000345527"/>
    </source>
</evidence>
<dbReference type="Pfam" id="PF00912">
    <property type="entry name" value="Transgly"/>
    <property type="match status" value="1"/>
</dbReference>
<keyword evidence="6" id="KW-0808">Transferase</keyword>
<dbReference type="GO" id="GO:0071555">
    <property type="term" value="P:cell wall organization"/>
    <property type="evidence" value="ECO:0007669"/>
    <property type="project" value="UniProtKB-KW"/>
</dbReference>
<dbReference type="InterPro" id="IPR050396">
    <property type="entry name" value="Glycosyltr_51/Transpeptidase"/>
</dbReference>
<feature type="domain" description="Glycosyl transferase family 51" evidence="17">
    <location>
        <begin position="117"/>
        <end position="285"/>
    </location>
</feature>
<keyword evidence="15" id="KW-0472">Membrane</keyword>
<evidence type="ECO:0000259" key="16">
    <source>
        <dbReference type="Pfam" id="PF00905"/>
    </source>
</evidence>
<keyword evidence="9" id="KW-0573">Peptidoglycan synthesis</keyword>
<dbReference type="GO" id="GO:0008360">
    <property type="term" value="P:regulation of cell shape"/>
    <property type="evidence" value="ECO:0007669"/>
    <property type="project" value="UniProtKB-KW"/>
</dbReference>
<feature type="region of interest" description="Disordered" evidence="14">
    <location>
        <begin position="1"/>
        <end position="58"/>
    </location>
</feature>
<dbReference type="SUPFAM" id="SSF53955">
    <property type="entry name" value="Lysozyme-like"/>
    <property type="match status" value="1"/>
</dbReference>
<evidence type="ECO:0000256" key="3">
    <source>
        <dbReference type="ARBA" id="ARBA00022645"/>
    </source>
</evidence>
<evidence type="ECO:0000256" key="14">
    <source>
        <dbReference type="SAM" id="MobiDB-lite"/>
    </source>
</evidence>
<evidence type="ECO:0000256" key="5">
    <source>
        <dbReference type="ARBA" id="ARBA00022676"/>
    </source>
</evidence>
<keyword evidence="21" id="KW-1185">Reference proteome</keyword>
<evidence type="ECO:0000256" key="12">
    <source>
        <dbReference type="ARBA" id="ARBA00034000"/>
    </source>
</evidence>
<keyword evidence="15" id="KW-1133">Transmembrane helix</keyword>
<feature type="compositionally biased region" description="Low complexity" evidence="14">
    <location>
        <begin position="13"/>
        <end position="29"/>
    </location>
</feature>
<comment type="similarity">
    <text evidence="2">In the N-terminal section; belongs to the glycosyltransferase 51 family.</text>
</comment>
<evidence type="ECO:0000313" key="19">
    <source>
        <dbReference type="EMBL" id="KAA8822768.1"/>
    </source>
</evidence>
<dbReference type="Pfam" id="PF00905">
    <property type="entry name" value="Transpeptidase"/>
    <property type="match status" value="1"/>
</dbReference>
<dbReference type="InterPro" id="IPR001264">
    <property type="entry name" value="Glyco_trans_51"/>
</dbReference>
<comment type="catalytic activity">
    <reaction evidence="12">
        <text>Preferential cleavage: (Ac)2-L-Lys-D-Ala-|-D-Ala. Also transpeptidation of peptidyl-alanyl moieties that are N-acyl substituents of D-alanine.</text>
        <dbReference type="EC" id="3.4.16.4"/>
    </reaction>
</comment>
<organism evidence="19 20">
    <name type="scientific">Bifidobacterium vespertilionis</name>
    <dbReference type="NCBI Taxonomy" id="2562524"/>
    <lineage>
        <taxon>Bacteria</taxon>
        <taxon>Bacillati</taxon>
        <taxon>Actinomycetota</taxon>
        <taxon>Actinomycetes</taxon>
        <taxon>Bifidobacteriales</taxon>
        <taxon>Bifidobacteriaceae</taxon>
        <taxon>Bifidobacterium</taxon>
    </lineage>
</organism>
<evidence type="ECO:0000313" key="21">
    <source>
        <dbReference type="Proteomes" id="UP000374630"/>
    </source>
</evidence>
<evidence type="ECO:0000256" key="7">
    <source>
        <dbReference type="ARBA" id="ARBA00022801"/>
    </source>
</evidence>
<keyword evidence="10" id="KW-0511">Multifunctional enzyme</keyword>
<feature type="compositionally biased region" description="Basic residues" evidence="14">
    <location>
        <begin position="30"/>
        <end position="58"/>
    </location>
</feature>
<keyword evidence="8" id="KW-0133">Cell shape</keyword>
<feature type="compositionally biased region" description="Gly residues" evidence="14">
    <location>
        <begin position="678"/>
        <end position="687"/>
    </location>
</feature>
<feature type="domain" description="Penicillin-binding protein transpeptidase" evidence="16">
    <location>
        <begin position="377"/>
        <end position="618"/>
    </location>
</feature>
<dbReference type="PANTHER" id="PTHR32282">
    <property type="entry name" value="BINDING PROTEIN TRANSPEPTIDASE, PUTATIVE-RELATED"/>
    <property type="match status" value="1"/>
</dbReference>
<reference evidence="20 21" key="1">
    <citation type="journal article" date="2019" name="Syst. Appl. Microbiol.">
        <title>Characterization of Bifidobacterium species in feaces of the Egyptian fruit bat: Description of B. vespertilionis sp. nov. and B. rousetti sp. nov.</title>
        <authorList>
            <person name="Modesto M."/>
            <person name="Satti M."/>
            <person name="Watanabe K."/>
            <person name="Puglisi E."/>
            <person name="Morelli L."/>
            <person name="Huang C.-H."/>
            <person name="Liou J.-S."/>
            <person name="Miyashita M."/>
            <person name="Tamura T."/>
            <person name="Saito S."/>
            <person name="Mori K."/>
            <person name="Huang L."/>
            <person name="Sciavilla P."/>
            <person name="Sandri C."/>
            <person name="Spiezio C."/>
            <person name="Vitali F."/>
            <person name="Cavalieri D."/>
            <person name="Perpetuini G."/>
            <person name="Tofalo R."/>
            <person name="Bonetti A."/>
            <person name="Arita M."/>
            <person name="Mattarelli P."/>
        </authorList>
    </citation>
    <scope>NUCLEOTIDE SEQUENCE [LARGE SCALE GENOMIC DNA]</scope>
    <source>
        <strain evidence="18 21">RST16</strain>
        <strain evidence="19 20">RST8</strain>
    </source>
</reference>
<dbReference type="Proteomes" id="UP000345527">
    <property type="component" value="Unassembled WGS sequence"/>
</dbReference>
<dbReference type="Gene3D" id="1.10.3810.10">
    <property type="entry name" value="Biosynthetic peptidoglycan transglycosylase-like"/>
    <property type="match status" value="1"/>
</dbReference>
<evidence type="ECO:0000259" key="17">
    <source>
        <dbReference type="Pfam" id="PF00912"/>
    </source>
</evidence>